<dbReference type="SUPFAM" id="SSF57701">
    <property type="entry name" value="Zn2/Cys6 DNA-binding domain"/>
    <property type="match status" value="1"/>
</dbReference>
<organism evidence="8 9">
    <name type="scientific">Trichoderma aggressivum f. europaeum</name>
    <dbReference type="NCBI Taxonomy" id="173218"/>
    <lineage>
        <taxon>Eukaryota</taxon>
        <taxon>Fungi</taxon>
        <taxon>Dikarya</taxon>
        <taxon>Ascomycota</taxon>
        <taxon>Pezizomycotina</taxon>
        <taxon>Sordariomycetes</taxon>
        <taxon>Hypocreomycetidae</taxon>
        <taxon>Hypocreales</taxon>
        <taxon>Hypocreaceae</taxon>
        <taxon>Trichoderma</taxon>
    </lineage>
</organism>
<dbReference type="PROSITE" id="PS00687">
    <property type="entry name" value="ALDEHYDE_DEHYDR_GLU"/>
    <property type="match status" value="1"/>
</dbReference>
<dbReference type="CDD" id="cd12148">
    <property type="entry name" value="fungal_TF_MHR"/>
    <property type="match status" value="1"/>
</dbReference>
<feature type="region of interest" description="Disordered" evidence="6">
    <location>
        <begin position="1"/>
        <end position="23"/>
    </location>
</feature>
<dbReference type="GO" id="GO:0008270">
    <property type="term" value="F:zinc ion binding"/>
    <property type="evidence" value="ECO:0007669"/>
    <property type="project" value="InterPro"/>
</dbReference>
<evidence type="ECO:0000313" key="8">
    <source>
        <dbReference type="EMBL" id="KAK4072872.1"/>
    </source>
</evidence>
<dbReference type="InterPro" id="IPR007219">
    <property type="entry name" value="XnlR_reg_dom"/>
</dbReference>
<name>A0AAE1IEV2_9HYPO</name>
<feature type="domain" description="Zn(2)-C6 fungal-type" evidence="7">
    <location>
        <begin position="24"/>
        <end position="55"/>
    </location>
</feature>
<accession>A0AAE1IEV2</accession>
<keyword evidence="9" id="KW-1185">Reference proteome</keyword>
<evidence type="ECO:0000256" key="1">
    <source>
        <dbReference type="ARBA" id="ARBA00022723"/>
    </source>
</evidence>
<feature type="region of interest" description="Disordered" evidence="6">
    <location>
        <begin position="98"/>
        <end position="131"/>
    </location>
</feature>
<dbReference type="InterPro" id="IPR036864">
    <property type="entry name" value="Zn2-C6_fun-type_DNA-bd_sf"/>
</dbReference>
<dbReference type="Pfam" id="PF00171">
    <property type="entry name" value="Aldedh"/>
    <property type="match status" value="1"/>
</dbReference>
<dbReference type="PANTHER" id="PTHR43353:SF6">
    <property type="entry name" value="CYTOPLASMIC ALDEHYDE DEHYDROGENASE (EUROFUNG)"/>
    <property type="match status" value="1"/>
</dbReference>
<gene>
    <name evidence="8" type="ORF">Triagg1_5549</name>
</gene>
<evidence type="ECO:0000256" key="2">
    <source>
        <dbReference type="ARBA" id="ARBA00023002"/>
    </source>
</evidence>
<dbReference type="SMART" id="SM00906">
    <property type="entry name" value="Fungal_trans"/>
    <property type="match status" value="1"/>
</dbReference>
<dbReference type="InterPro" id="IPR001138">
    <property type="entry name" value="Zn2Cys6_DnaBD"/>
</dbReference>
<comment type="caution">
    <text evidence="8">The sequence shown here is derived from an EMBL/GenBank/DDBJ whole genome shotgun (WGS) entry which is preliminary data.</text>
</comment>
<dbReference type="GeneID" id="87919980"/>
<dbReference type="PANTHER" id="PTHR43353">
    <property type="entry name" value="SUCCINATE-SEMIALDEHYDE DEHYDROGENASE, MITOCHONDRIAL"/>
    <property type="match status" value="1"/>
</dbReference>
<dbReference type="EMBL" id="JAWRVG010000020">
    <property type="protein sequence ID" value="KAK4072872.1"/>
    <property type="molecule type" value="Genomic_DNA"/>
</dbReference>
<keyword evidence="2 5" id="KW-0560">Oxidoreductase</keyword>
<dbReference type="GO" id="GO:0004777">
    <property type="term" value="F:succinate-semialdehyde dehydrogenase (NAD+) activity"/>
    <property type="evidence" value="ECO:0007669"/>
    <property type="project" value="TreeGrafter"/>
</dbReference>
<dbReference type="PROSITE" id="PS00463">
    <property type="entry name" value="ZN2_CY6_FUNGAL_1"/>
    <property type="match status" value="1"/>
</dbReference>
<dbReference type="InterPro" id="IPR015590">
    <property type="entry name" value="Aldehyde_DH_dom"/>
</dbReference>
<dbReference type="SMART" id="SM00066">
    <property type="entry name" value="GAL4"/>
    <property type="match status" value="1"/>
</dbReference>
<dbReference type="GO" id="GO:0000981">
    <property type="term" value="F:DNA-binding transcription factor activity, RNA polymerase II-specific"/>
    <property type="evidence" value="ECO:0007669"/>
    <property type="project" value="InterPro"/>
</dbReference>
<sequence length="1323" mass="145924">MSPRSTAGSPEPGGTRKRRRTPLACDECRDRKRKCDGAKPVCGACRRRSITSCVWNEERISKVWTNSYVEGLRARIRELESSQNHPSGQSVHRLLLPELSPPEPANASPEMEMPQPMAQLTSPPAEQTTENLPPYYTNVQVEYGPVVNNSFPDSPKALSHSLLCSKPSPAYQDPDPDPDPDADSISDGTDVNAMGVIAPLNSISGRRNRRPSEYFGPSSTASLVDRARNAMGQQCRKHWSVLNDRPCSQCQHELVSVMSPSCASSGRSHSLKTDSAVFGMTVPPRDEANDLVENYWRWTHSLYPSIHRPSFEERYRMVWYPQTGPRCLGIEAHTITRAGLYTSMGDRLFYCMLNSVFALGALFSPRMGHKDRDQLSRSFFERAKKLMDLDMLAAGSLALVQTLLLMGQYLQSTEMSSTCWNIVGLAVRVAQNIGLHHDPKNCNQGCCPAQALDQAETEMRRRAWAGCVLLDRVLCLTYGRPLIVHAAMSQGQLVLPLAIDDEYLTRLPDAPGSQPDEIPSLTECYTQTVQLQEILGEVLTTLYHSDPNPSPGPSLSSGAKNVDFHKLFTVDSLLTAWHRRLPSHLQASQYKNSGEPPTLNLSNREVVYRRQATVLEVRYLHVRLMMLRPVLSGLCDPASQSSELSTGSMQDEMVIKAADQCVSGAQELLQLIEENMYFKTDLLAPPWYTVFFFYALQSISNLSNGTRVEAVRRDVAANFSSRCSKKSFTTEIEPVCLPLNPNMQVTRVTNMDAGMMNDLGALETPDTVAVPSRENGYVRPDLSTWNEDPSQLSRSDIVQEDRRFDQHVWMYNTPDIAWLTQGLYYEEQAENEKIMSLLESGTVPLWIGNEAVLSSITFPVTNSDTGKSLTAHGATLEIVQNAIDSSYQAFNIWKRSSPWRRREMFTKAANLLQERKDEAAAILRASKIIVTDARRVETPIDDFMVHQINIQTSIDLLEELAGQIMHTTDAVVQPSKQSDDMLAMVFREPLGVQVGIAPWNASLFLGMRAVATPIACGNTTILKASEKTPMVHHFIGRLFHDAGFPAGVLNVIQHSQEDAASIVNALVSDSRVRKINFTGSTAVGKIIAANAAKHCKPVLLELGGKSAQLVLTDADLDKAAQAAAIGAFTHHGQVCMSTERILVSKSVLDKFSEKLAASSMRLGKNVCHGASVDKIAALLEDAWAKGARILGGGEGAHQDGSFLTPRILVNVTREMKIWHTETFAPVALLIPFSTIDEAVALANDTTYGLSASIYTANIPLAIEIGRRLESGSVHINSMTIHDEAHMPHGGVKDSGWGRFGVPWGFAEFTQLKTITITDLHLAG</sequence>
<dbReference type="InterPro" id="IPR016162">
    <property type="entry name" value="Ald_DH_N"/>
</dbReference>
<dbReference type="SUPFAM" id="SSF53720">
    <property type="entry name" value="ALDH-like"/>
    <property type="match status" value="1"/>
</dbReference>
<evidence type="ECO:0000259" key="7">
    <source>
        <dbReference type="PROSITE" id="PS50048"/>
    </source>
</evidence>
<feature type="compositionally biased region" description="Polar residues" evidence="6">
    <location>
        <begin position="118"/>
        <end position="131"/>
    </location>
</feature>
<evidence type="ECO:0000313" key="9">
    <source>
        <dbReference type="Proteomes" id="UP001273209"/>
    </source>
</evidence>
<dbReference type="Gene3D" id="3.40.605.10">
    <property type="entry name" value="Aldehyde Dehydrogenase, Chain A, domain 1"/>
    <property type="match status" value="1"/>
</dbReference>
<dbReference type="Pfam" id="PF04082">
    <property type="entry name" value="Fungal_trans"/>
    <property type="match status" value="1"/>
</dbReference>
<dbReference type="InterPro" id="IPR029510">
    <property type="entry name" value="Ald_DH_CS_GLU"/>
</dbReference>
<evidence type="ECO:0000256" key="5">
    <source>
        <dbReference type="RuleBase" id="RU003345"/>
    </source>
</evidence>
<protein>
    <submittedName>
        <fullName evidence="8">Transcriptional regulator family: Fungal Specific TF</fullName>
    </submittedName>
</protein>
<dbReference type="InterPro" id="IPR050740">
    <property type="entry name" value="Aldehyde_DH_Superfamily"/>
</dbReference>
<dbReference type="GO" id="GO:0003677">
    <property type="term" value="F:DNA binding"/>
    <property type="evidence" value="ECO:0007669"/>
    <property type="project" value="InterPro"/>
</dbReference>
<reference evidence="8" key="1">
    <citation type="submission" date="2023-11" db="EMBL/GenBank/DDBJ databases">
        <title>The genome sequences of three competitors of mushroom-forming fungi.</title>
        <authorList>
            <person name="Beijen E."/>
            <person name="Ohm R.A."/>
        </authorList>
    </citation>
    <scope>NUCLEOTIDE SEQUENCE</scope>
    <source>
        <strain evidence="8">CBS 100526</strain>
    </source>
</reference>
<feature type="compositionally biased region" description="Acidic residues" evidence="6">
    <location>
        <begin position="174"/>
        <end position="184"/>
    </location>
</feature>
<dbReference type="PROSITE" id="PS50048">
    <property type="entry name" value="ZN2_CY6_FUNGAL_2"/>
    <property type="match status" value="1"/>
</dbReference>
<keyword evidence="1" id="KW-0479">Metal-binding</keyword>
<dbReference type="Pfam" id="PF00172">
    <property type="entry name" value="Zn_clus"/>
    <property type="match status" value="1"/>
</dbReference>
<dbReference type="CDD" id="cd00067">
    <property type="entry name" value="GAL4"/>
    <property type="match status" value="1"/>
</dbReference>
<dbReference type="GO" id="GO:0006351">
    <property type="term" value="P:DNA-templated transcription"/>
    <property type="evidence" value="ECO:0007669"/>
    <property type="project" value="InterPro"/>
</dbReference>
<dbReference type="InterPro" id="IPR016163">
    <property type="entry name" value="Ald_DH_C"/>
</dbReference>
<feature type="active site" evidence="4">
    <location>
        <position position="1101"/>
    </location>
</feature>
<dbReference type="RefSeq" id="XP_062755349.1">
    <property type="nucleotide sequence ID" value="XM_062900076.1"/>
</dbReference>
<evidence type="ECO:0000256" key="6">
    <source>
        <dbReference type="SAM" id="MobiDB-lite"/>
    </source>
</evidence>
<comment type="similarity">
    <text evidence="5">Belongs to the aldehyde dehydrogenase family.</text>
</comment>
<feature type="compositionally biased region" description="Low complexity" evidence="6">
    <location>
        <begin position="105"/>
        <end position="114"/>
    </location>
</feature>
<evidence type="ECO:0000256" key="4">
    <source>
        <dbReference type="PROSITE-ProRule" id="PRU10007"/>
    </source>
</evidence>
<feature type="region of interest" description="Disordered" evidence="6">
    <location>
        <begin position="157"/>
        <end position="219"/>
    </location>
</feature>
<dbReference type="Proteomes" id="UP001273209">
    <property type="component" value="Unassembled WGS sequence"/>
</dbReference>
<dbReference type="InterPro" id="IPR016161">
    <property type="entry name" value="Ald_DH/histidinol_DH"/>
</dbReference>
<dbReference type="GO" id="GO:0009450">
    <property type="term" value="P:gamma-aminobutyric acid catabolic process"/>
    <property type="evidence" value="ECO:0007669"/>
    <property type="project" value="TreeGrafter"/>
</dbReference>
<keyword evidence="3" id="KW-0539">Nucleus</keyword>
<proteinExistence type="inferred from homology"/>
<dbReference type="Gene3D" id="3.40.309.10">
    <property type="entry name" value="Aldehyde Dehydrogenase, Chain A, domain 2"/>
    <property type="match status" value="1"/>
</dbReference>
<evidence type="ECO:0000256" key="3">
    <source>
        <dbReference type="ARBA" id="ARBA00023242"/>
    </source>
</evidence>
<dbReference type="Gene3D" id="4.10.240.10">
    <property type="entry name" value="Zn(2)-C6 fungal-type DNA-binding domain"/>
    <property type="match status" value="1"/>
</dbReference>